<feature type="non-terminal residue" evidence="2">
    <location>
        <position position="88"/>
    </location>
</feature>
<reference evidence="2" key="1">
    <citation type="submission" date="2021-02" db="EMBL/GenBank/DDBJ databases">
        <authorList>
            <person name="Nowell W R."/>
        </authorList>
    </citation>
    <scope>NUCLEOTIDE SEQUENCE</scope>
</reference>
<comment type="caution">
    <text evidence="2">The sequence shown here is derived from an EMBL/GenBank/DDBJ whole genome shotgun (WGS) entry which is preliminary data.</text>
</comment>
<feature type="region of interest" description="Disordered" evidence="1">
    <location>
        <begin position="27"/>
        <end position="46"/>
    </location>
</feature>
<gene>
    <name evidence="2" type="ORF">SMN809_LOCUS32013</name>
</gene>
<feature type="compositionally biased region" description="Polar residues" evidence="1">
    <location>
        <begin position="28"/>
        <end position="46"/>
    </location>
</feature>
<sequence length="88" mass="9767">TTSHRFEYDQKLIELLKNFGHILPIGRTHSTSSALPETNPTTISHGTSEKLQISMISNPISSVSSSLNEVGVIIKQEEPKPQRINNNQ</sequence>
<evidence type="ECO:0000313" key="3">
    <source>
        <dbReference type="Proteomes" id="UP000676336"/>
    </source>
</evidence>
<dbReference type="EMBL" id="CAJOBI010065733">
    <property type="protein sequence ID" value="CAF4435190.1"/>
    <property type="molecule type" value="Genomic_DNA"/>
</dbReference>
<protein>
    <submittedName>
        <fullName evidence="2">Uncharacterized protein</fullName>
    </submittedName>
</protein>
<evidence type="ECO:0000313" key="2">
    <source>
        <dbReference type="EMBL" id="CAF4435190.1"/>
    </source>
</evidence>
<dbReference type="Proteomes" id="UP000676336">
    <property type="component" value="Unassembled WGS sequence"/>
</dbReference>
<dbReference type="AlphaFoldDB" id="A0A8S2W6D6"/>
<feature type="non-terminal residue" evidence="2">
    <location>
        <position position="1"/>
    </location>
</feature>
<accession>A0A8S2W6D6</accession>
<name>A0A8S2W6D6_9BILA</name>
<evidence type="ECO:0000256" key="1">
    <source>
        <dbReference type="SAM" id="MobiDB-lite"/>
    </source>
</evidence>
<proteinExistence type="predicted"/>
<organism evidence="2 3">
    <name type="scientific">Rotaria magnacalcarata</name>
    <dbReference type="NCBI Taxonomy" id="392030"/>
    <lineage>
        <taxon>Eukaryota</taxon>
        <taxon>Metazoa</taxon>
        <taxon>Spiralia</taxon>
        <taxon>Gnathifera</taxon>
        <taxon>Rotifera</taxon>
        <taxon>Eurotatoria</taxon>
        <taxon>Bdelloidea</taxon>
        <taxon>Philodinida</taxon>
        <taxon>Philodinidae</taxon>
        <taxon>Rotaria</taxon>
    </lineage>
</organism>